<feature type="compositionally biased region" description="Basic and acidic residues" evidence="1">
    <location>
        <begin position="69"/>
        <end position="87"/>
    </location>
</feature>
<comment type="caution">
    <text evidence="2">The sequence shown here is derived from an EMBL/GenBank/DDBJ whole genome shotgun (WGS) entry which is preliminary data.</text>
</comment>
<evidence type="ECO:0000313" key="2">
    <source>
        <dbReference type="EMBL" id="PON34452.1"/>
    </source>
</evidence>
<evidence type="ECO:0000313" key="3">
    <source>
        <dbReference type="Proteomes" id="UP000237000"/>
    </source>
</evidence>
<keyword evidence="3" id="KW-1185">Reference proteome</keyword>
<accession>A0A2P5AD46</accession>
<reference evidence="3" key="1">
    <citation type="submission" date="2016-06" db="EMBL/GenBank/DDBJ databases">
        <title>Parallel loss of symbiosis genes in relatives of nitrogen-fixing non-legume Parasponia.</title>
        <authorList>
            <person name="Van Velzen R."/>
            <person name="Holmer R."/>
            <person name="Bu F."/>
            <person name="Rutten L."/>
            <person name="Van Zeijl A."/>
            <person name="Liu W."/>
            <person name="Santuari L."/>
            <person name="Cao Q."/>
            <person name="Sharma T."/>
            <person name="Shen D."/>
            <person name="Roswanjaya Y."/>
            <person name="Wardhani T."/>
            <person name="Kalhor M.S."/>
            <person name="Jansen J."/>
            <person name="Van den Hoogen J."/>
            <person name="Gungor B."/>
            <person name="Hartog M."/>
            <person name="Hontelez J."/>
            <person name="Verver J."/>
            <person name="Yang W.-C."/>
            <person name="Schijlen E."/>
            <person name="Repin R."/>
            <person name="Schilthuizen M."/>
            <person name="Schranz E."/>
            <person name="Heidstra R."/>
            <person name="Miyata K."/>
            <person name="Fedorova E."/>
            <person name="Kohlen W."/>
            <person name="Bisseling T."/>
            <person name="Smit S."/>
            <person name="Geurts R."/>
        </authorList>
    </citation>
    <scope>NUCLEOTIDE SEQUENCE [LARGE SCALE GENOMIC DNA]</scope>
    <source>
        <strain evidence="3">cv. RG33-2</strain>
    </source>
</reference>
<evidence type="ECO:0000256" key="1">
    <source>
        <dbReference type="SAM" id="MobiDB-lite"/>
    </source>
</evidence>
<feature type="non-terminal residue" evidence="2">
    <location>
        <position position="1"/>
    </location>
</feature>
<sequence length="118" mass="13590">QVEKAPSFPRGAQSIGKTLEKAWRRPLEDLHLHGVCPEEVLSREEQGEEEVGEPEIERGVWPETEVPDEVEHGAGEDAHGGDPREESQPPAARRRGNWERRRFGLVKPRTIMPRWRVW</sequence>
<feature type="region of interest" description="Disordered" evidence="1">
    <location>
        <begin position="40"/>
        <end position="99"/>
    </location>
</feature>
<proteinExistence type="predicted"/>
<dbReference type="AlphaFoldDB" id="A0A2P5AD46"/>
<dbReference type="EMBL" id="JXTC01000934">
    <property type="protein sequence ID" value="PON34452.1"/>
    <property type="molecule type" value="Genomic_DNA"/>
</dbReference>
<dbReference type="InParanoid" id="A0A2P5AD46"/>
<name>A0A2P5AD46_TREOI</name>
<dbReference type="Proteomes" id="UP000237000">
    <property type="component" value="Unassembled WGS sequence"/>
</dbReference>
<protein>
    <submittedName>
        <fullName evidence="2">Uncharacterized protein</fullName>
    </submittedName>
</protein>
<organism evidence="2 3">
    <name type="scientific">Trema orientale</name>
    <name type="common">Charcoal tree</name>
    <name type="synonym">Celtis orientalis</name>
    <dbReference type="NCBI Taxonomy" id="63057"/>
    <lineage>
        <taxon>Eukaryota</taxon>
        <taxon>Viridiplantae</taxon>
        <taxon>Streptophyta</taxon>
        <taxon>Embryophyta</taxon>
        <taxon>Tracheophyta</taxon>
        <taxon>Spermatophyta</taxon>
        <taxon>Magnoliopsida</taxon>
        <taxon>eudicotyledons</taxon>
        <taxon>Gunneridae</taxon>
        <taxon>Pentapetalae</taxon>
        <taxon>rosids</taxon>
        <taxon>fabids</taxon>
        <taxon>Rosales</taxon>
        <taxon>Cannabaceae</taxon>
        <taxon>Trema</taxon>
    </lineage>
</organism>
<gene>
    <name evidence="2" type="ORF">TorRG33x02_353300</name>
</gene>